<evidence type="ECO:0000313" key="3">
    <source>
        <dbReference type="EMBL" id="MBB2176965.1"/>
    </source>
</evidence>
<proteinExistence type="inferred from homology"/>
<comment type="similarity">
    <text evidence="1 2">Belongs to the ArsC family.</text>
</comment>
<evidence type="ECO:0000256" key="1">
    <source>
        <dbReference type="ARBA" id="ARBA00007198"/>
    </source>
</evidence>
<evidence type="ECO:0000313" key="4">
    <source>
        <dbReference type="Proteomes" id="UP000561066"/>
    </source>
</evidence>
<dbReference type="EMBL" id="JABEQH010000019">
    <property type="protein sequence ID" value="MBB2176965.1"/>
    <property type="molecule type" value="Genomic_DNA"/>
</dbReference>
<sequence length="130" mass="14073">MEIVFFEKPGCGGNARQKAALCAAGYKVDSRNLLTEPWTAARLRLFFGDLPVKDWFNLSAPAVKSGAVRPEALTAEAALSLMLQQPLLIRRPLLEVGERRCAGFAAADLKSRLGLELRETVPDGCAHPPA</sequence>
<dbReference type="PROSITE" id="PS51353">
    <property type="entry name" value="ARSC"/>
    <property type="match status" value="1"/>
</dbReference>
<dbReference type="NCBIfam" id="TIGR01616">
    <property type="entry name" value="nitro_assoc"/>
    <property type="match status" value="1"/>
</dbReference>
<dbReference type="InterPro" id="IPR006503">
    <property type="entry name" value="Nase-assoc"/>
</dbReference>
<comment type="caution">
    <text evidence="3">The sequence shown here is derived from an EMBL/GenBank/DDBJ whole genome shotgun (WGS) entry which is preliminary data.</text>
</comment>
<dbReference type="RefSeq" id="WP_182944303.1">
    <property type="nucleotide sequence ID" value="NZ_JABEQH010000019.1"/>
</dbReference>
<dbReference type="Gene3D" id="3.40.30.10">
    <property type="entry name" value="Glutaredoxin"/>
    <property type="match status" value="1"/>
</dbReference>
<dbReference type="Proteomes" id="UP000561066">
    <property type="component" value="Unassembled WGS sequence"/>
</dbReference>
<accession>A0A7W4J940</accession>
<gene>
    <name evidence="3" type="ORF">HLH21_13705</name>
</gene>
<evidence type="ECO:0008006" key="5">
    <source>
        <dbReference type="Google" id="ProtNLM"/>
    </source>
</evidence>
<organism evidence="3 4">
    <name type="scientific">Gluconacetobacter johannae</name>
    <dbReference type="NCBI Taxonomy" id="112140"/>
    <lineage>
        <taxon>Bacteria</taxon>
        <taxon>Pseudomonadati</taxon>
        <taxon>Pseudomonadota</taxon>
        <taxon>Alphaproteobacteria</taxon>
        <taxon>Acetobacterales</taxon>
        <taxon>Acetobacteraceae</taxon>
        <taxon>Gluconacetobacter</taxon>
    </lineage>
</organism>
<dbReference type="InterPro" id="IPR036249">
    <property type="entry name" value="Thioredoxin-like_sf"/>
</dbReference>
<dbReference type="AlphaFoldDB" id="A0A7W4J940"/>
<protein>
    <recommendedName>
        <fullName evidence="5">Nitrogenase-associated protein</fullName>
    </recommendedName>
</protein>
<evidence type="ECO:0000256" key="2">
    <source>
        <dbReference type="PROSITE-ProRule" id="PRU01282"/>
    </source>
</evidence>
<keyword evidence="4" id="KW-1185">Reference proteome</keyword>
<dbReference type="SUPFAM" id="SSF52833">
    <property type="entry name" value="Thioredoxin-like"/>
    <property type="match status" value="1"/>
</dbReference>
<dbReference type="InterPro" id="IPR006660">
    <property type="entry name" value="Arsenate_reductase-like"/>
</dbReference>
<name>A0A7W4J940_9PROT</name>
<dbReference type="Pfam" id="PF03960">
    <property type="entry name" value="ArsC"/>
    <property type="match status" value="1"/>
</dbReference>
<reference evidence="3 4" key="1">
    <citation type="submission" date="2020-04" db="EMBL/GenBank/DDBJ databases">
        <title>Description of novel Gluconacetobacter.</title>
        <authorList>
            <person name="Sombolestani A."/>
        </authorList>
    </citation>
    <scope>NUCLEOTIDE SEQUENCE [LARGE SCALE GENOMIC DNA]</scope>
    <source>
        <strain evidence="3 4">LMG 21312</strain>
    </source>
</reference>